<accession>A0A921P2S4</accession>
<dbReference type="AlphaFoldDB" id="A0A921P2S4"/>
<organism evidence="2 3">
    <name type="scientific">Pseudoxanthomonas taiwanensis</name>
    <dbReference type="NCBI Taxonomy" id="176598"/>
    <lineage>
        <taxon>Bacteria</taxon>
        <taxon>Pseudomonadati</taxon>
        <taxon>Pseudomonadota</taxon>
        <taxon>Gammaproteobacteria</taxon>
        <taxon>Lysobacterales</taxon>
        <taxon>Lysobacteraceae</taxon>
        <taxon>Pseudoxanthomonas</taxon>
    </lineage>
</organism>
<gene>
    <name evidence="2" type="ORF">CR938_11115</name>
</gene>
<evidence type="ECO:0000313" key="2">
    <source>
        <dbReference type="EMBL" id="KAF1687847.1"/>
    </source>
</evidence>
<proteinExistence type="predicted"/>
<dbReference type="GO" id="GO:0016787">
    <property type="term" value="F:hydrolase activity"/>
    <property type="evidence" value="ECO:0007669"/>
    <property type="project" value="UniProtKB-KW"/>
</dbReference>
<dbReference type="OrthoDB" id="9793083at2"/>
<feature type="domain" description="AB hydrolase-1" evidence="1">
    <location>
        <begin position="22"/>
        <end position="247"/>
    </location>
</feature>
<keyword evidence="2" id="KW-0378">Hydrolase</keyword>
<dbReference type="PANTHER" id="PTHR43194:SF2">
    <property type="entry name" value="PEROXISOMAL MEMBRANE PROTEIN LPX1"/>
    <property type="match status" value="1"/>
</dbReference>
<evidence type="ECO:0000313" key="3">
    <source>
        <dbReference type="Proteomes" id="UP000717981"/>
    </source>
</evidence>
<dbReference type="InterPro" id="IPR050228">
    <property type="entry name" value="Carboxylesterase_BioH"/>
</dbReference>
<dbReference type="Pfam" id="PF00561">
    <property type="entry name" value="Abhydrolase_1"/>
    <property type="match status" value="1"/>
</dbReference>
<keyword evidence="3" id="KW-1185">Reference proteome</keyword>
<dbReference type="PANTHER" id="PTHR43194">
    <property type="entry name" value="HYDROLASE ALPHA/BETA FOLD FAMILY"/>
    <property type="match status" value="1"/>
</dbReference>
<sequence>MYRYLHVGSVRLAWKDFGGEGPAVLRLHGLFGRATTWEGTAAWLRPHFRVVGLDQRGHGLSDKPDGAYSRDDYVDDAVAVIEALRLQPAIVIGHSMGALNAWVLAARRPDLVRALVLEDMTAATARPDPGAWVRDWLSDWPLPFSSMAHMRAYFGQPALADYFSEVMAEDETGYHPRFRIEHMVEASVQIESRDHWEELDQVRCPTLVVRGAESEYRREDLQAMAARIPGGRFVEVPQAGHVVHYDQPVAWGVAVEPFLLEVKAGRP</sequence>
<protein>
    <submittedName>
        <fullName evidence="2">Alpha/beta hydrolase</fullName>
    </submittedName>
</protein>
<comment type="caution">
    <text evidence="2">The sequence shown here is derived from an EMBL/GenBank/DDBJ whole genome shotgun (WGS) entry which is preliminary data.</text>
</comment>
<reference evidence="2" key="1">
    <citation type="submission" date="2017-10" db="EMBL/GenBank/DDBJ databases">
        <title>Whole genome sequencing of members of genus Pseudoxanthomonas.</title>
        <authorList>
            <person name="Kumar S."/>
            <person name="Bansal K."/>
            <person name="Kaur A."/>
            <person name="Patil P."/>
            <person name="Sharma S."/>
            <person name="Patil P.B."/>
        </authorList>
    </citation>
    <scope>NUCLEOTIDE SEQUENCE</scope>
    <source>
        <strain evidence="2">DSM 22914</strain>
    </source>
</reference>
<dbReference type="Gene3D" id="3.40.50.1820">
    <property type="entry name" value="alpha/beta hydrolase"/>
    <property type="match status" value="1"/>
</dbReference>
<dbReference type="RefSeq" id="WP_162125077.1">
    <property type="nucleotide sequence ID" value="NZ_PDWK01000060.1"/>
</dbReference>
<dbReference type="InterPro" id="IPR029058">
    <property type="entry name" value="AB_hydrolase_fold"/>
</dbReference>
<dbReference type="InterPro" id="IPR000073">
    <property type="entry name" value="AB_hydrolase_1"/>
</dbReference>
<name>A0A921P2S4_9GAMM</name>
<dbReference type="SUPFAM" id="SSF53474">
    <property type="entry name" value="alpha/beta-Hydrolases"/>
    <property type="match status" value="1"/>
</dbReference>
<evidence type="ECO:0000259" key="1">
    <source>
        <dbReference type="Pfam" id="PF00561"/>
    </source>
</evidence>
<dbReference type="Proteomes" id="UP000717981">
    <property type="component" value="Unassembled WGS sequence"/>
</dbReference>
<dbReference type="EMBL" id="PDWK01000060">
    <property type="protein sequence ID" value="KAF1687847.1"/>
    <property type="molecule type" value="Genomic_DNA"/>
</dbReference>
<dbReference type="PRINTS" id="PR00111">
    <property type="entry name" value="ABHYDROLASE"/>
</dbReference>